<dbReference type="Pfam" id="PF03975">
    <property type="entry name" value="CheD"/>
    <property type="match status" value="1"/>
</dbReference>
<evidence type="ECO:0000256" key="2">
    <source>
        <dbReference type="ARBA" id="ARBA00022801"/>
    </source>
</evidence>
<dbReference type="GO" id="GO:0050568">
    <property type="term" value="F:protein-glutamine glutaminase activity"/>
    <property type="evidence" value="ECO:0007669"/>
    <property type="project" value="UniProtKB-UniRule"/>
</dbReference>
<dbReference type="HAMAP" id="MF_01440">
    <property type="entry name" value="CheD"/>
    <property type="match status" value="1"/>
</dbReference>
<dbReference type="Proteomes" id="UP000250088">
    <property type="component" value="Chromosome"/>
</dbReference>
<dbReference type="RefSeq" id="WP_228434325.1">
    <property type="nucleotide sequence ID" value="NZ_CP019893.1"/>
</dbReference>
<evidence type="ECO:0000313" key="5">
    <source>
        <dbReference type="Proteomes" id="UP000250088"/>
    </source>
</evidence>
<name>A0A2Z2HV89_9EURY</name>
<dbReference type="GeneID" id="32894478"/>
<keyword evidence="2 3" id="KW-0378">Hydrolase</keyword>
<proteinExistence type="inferred from homology"/>
<dbReference type="AlphaFoldDB" id="A0A2Z2HV89"/>
<dbReference type="InterPro" id="IPR005659">
    <property type="entry name" value="Chemorcpt_Glu_NH3ase_CheD"/>
</dbReference>
<comment type="function">
    <text evidence="3">Probably deamidates glutamine residues to glutamate on methyl-accepting chemotaxis receptors (MCPs), playing an important role in chemotaxis.</text>
</comment>
<reference evidence="5" key="1">
    <citation type="submission" date="2017-02" db="EMBL/GenBank/DDBJ databases">
        <title>Natronthermophilus aegyptiacus gen. nov.,sp. nov., an aerobic, extremely halophilic alkalithermophilic archaeon isolated from the athalassohaline Wadi An Natrun, Egypt.</title>
        <authorList>
            <person name="Zhao B."/>
        </authorList>
    </citation>
    <scope>NUCLEOTIDE SEQUENCE [LARGE SCALE GENOMIC DNA]</scope>
    <source>
        <strain evidence="5">JW/NM-HA 15</strain>
    </source>
</reference>
<organism evidence="4 5">
    <name type="scientific">Natrarchaeobaculum aegyptiacum</name>
    <dbReference type="NCBI Taxonomy" id="745377"/>
    <lineage>
        <taxon>Archaea</taxon>
        <taxon>Methanobacteriati</taxon>
        <taxon>Methanobacteriota</taxon>
        <taxon>Stenosarchaea group</taxon>
        <taxon>Halobacteria</taxon>
        <taxon>Halobacteriales</taxon>
        <taxon>Natrialbaceae</taxon>
        <taxon>Natrarchaeobaculum</taxon>
    </lineage>
</organism>
<keyword evidence="5" id="KW-1185">Reference proteome</keyword>
<dbReference type="CDD" id="cd16352">
    <property type="entry name" value="CheD"/>
    <property type="match status" value="1"/>
</dbReference>
<accession>A0A2Z2HV89</accession>
<dbReference type="InterPro" id="IPR011324">
    <property type="entry name" value="Cytotoxic_necrot_fac-like_cat"/>
</dbReference>
<evidence type="ECO:0000313" key="4">
    <source>
        <dbReference type="EMBL" id="ARS90085.1"/>
    </source>
</evidence>
<evidence type="ECO:0000256" key="1">
    <source>
        <dbReference type="ARBA" id="ARBA00022500"/>
    </source>
</evidence>
<dbReference type="KEGG" id="naj:B1756_10325"/>
<dbReference type="EMBL" id="CP019893">
    <property type="protein sequence ID" value="ARS90085.1"/>
    <property type="molecule type" value="Genomic_DNA"/>
</dbReference>
<dbReference type="InterPro" id="IPR038592">
    <property type="entry name" value="CheD-like_sf"/>
</dbReference>
<dbReference type="EC" id="3.5.1.44" evidence="3"/>
<gene>
    <name evidence="3" type="primary">cheD</name>
    <name evidence="4" type="ORF">B1756_10325</name>
</gene>
<sequence>MEDTTRPVPVGVAEYAISSDERPLRTSGVGSCGVVVVHDERAGVSGLLHFMLPTAGRRADRDPDAKFADSGIEALLEAFEDAGGSLARAWAKLAGGAAMLDFESFDRPIGERNVEAAREALAAHDVPVRGDDVGGDAGRMVTFDPATGTLRVKTATGERREI</sequence>
<dbReference type="PANTHER" id="PTHR35147">
    <property type="entry name" value="CHEMORECEPTOR GLUTAMINE DEAMIDASE CHED-RELATED"/>
    <property type="match status" value="1"/>
</dbReference>
<dbReference type="Gene3D" id="3.30.1330.200">
    <property type="match status" value="1"/>
</dbReference>
<comment type="similarity">
    <text evidence="3">Belongs to the CheD family.</text>
</comment>
<comment type="catalytic activity">
    <reaction evidence="3">
        <text>L-glutaminyl-[protein] + H2O = L-glutamyl-[protein] + NH4(+)</text>
        <dbReference type="Rhea" id="RHEA:16441"/>
        <dbReference type="Rhea" id="RHEA-COMP:10207"/>
        <dbReference type="Rhea" id="RHEA-COMP:10208"/>
        <dbReference type="ChEBI" id="CHEBI:15377"/>
        <dbReference type="ChEBI" id="CHEBI:28938"/>
        <dbReference type="ChEBI" id="CHEBI:29973"/>
        <dbReference type="ChEBI" id="CHEBI:30011"/>
        <dbReference type="EC" id="3.5.1.44"/>
    </reaction>
</comment>
<dbReference type="PANTHER" id="PTHR35147:SF1">
    <property type="entry name" value="CHEMORECEPTOR GLUTAMINE DEAMIDASE CHED-RELATED"/>
    <property type="match status" value="1"/>
</dbReference>
<evidence type="ECO:0000256" key="3">
    <source>
        <dbReference type="HAMAP-Rule" id="MF_01440"/>
    </source>
</evidence>
<keyword evidence="1 3" id="KW-0145">Chemotaxis</keyword>
<dbReference type="GO" id="GO:0006935">
    <property type="term" value="P:chemotaxis"/>
    <property type="evidence" value="ECO:0007669"/>
    <property type="project" value="UniProtKB-UniRule"/>
</dbReference>
<dbReference type="SUPFAM" id="SSF64438">
    <property type="entry name" value="CNF1/YfiH-like putative cysteine hydrolases"/>
    <property type="match status" value="1"/>
</dbReference>
<protein>
    <recommendedName>
        <fullName evidence="3">Probable chemoreceptor glutamine deamidase CheD</fullName>
        <ecNumber evidence="3">3.5.1.44</ecNumber>
    </recommendedName>
</protein>